<protein>
    <submittedName>
        <fullName evidence="2">Uncharacterized protein</fullName>
    </submittedName>
</protein>
<keyword evidence="1" id="KW-0732">Signal</keyword>
<proteinExistence type="predicted"/>
<evidence type="ECO:0000313" key="2">
    <source>
        <dbReference type="EnsemblPlants" id="Solyc05g010513.1.1"/>
    </source>
</evidence>
<dbReference type="AlphaFoldDB" id="A0A3Q7GF65"/>
<organism evidence="2">
    <name type="scientific">Solanum lycopersicum</name>
    <name type="common">Tomato</name>
    <name type="synonym">Lycopersicon esculentum</name>
    <dbReference type="NCBI Taxonomy" id="4081"/>
    <lineage>
        <taxon>Eukaryota</taxon>
        <taxon>Viridiplantae</taxon>
        <taxon>Streptophyta</taxon>
        <taxon>Embryophyta</taxon>
        <taxon>Tracheophyta</taxon>
        <taxon>Spermatophyta</taxon>
        <taxon>Magnoliopsida</taxon>
        <taxon>eudicotyledons</taxon>
        <taxon>Gunneridae</taxon>
        <taxon>Pentapetalae</taxon>
        <taxon>asterids</taxon>
        <taxon>lamiids</taxon>
        <taxon>Solanales</taxon>
        <taxon>Solanaceae</taxon>
        <taxon>Solanoideae</taxon>
        <taxon>Solaneae</taxon>
        <taxon>Solanum</taxon>
        <taxon>Solanum subgen. Lycopersicon</taxon>
    </lineage>
</organism>
<evidence type="ECO:0000313" key="3">
    <source>
        <dbReference type="Proteomes" id="UP000004994"/>
    </source>
</evidence>
<dbReference type="InParanoid" id="A0A3Q7GF65"/>
<feature type="signal peptide" evidence="1">
    <location>
        <begin position="1"/>
        <end position="31"/>
    </location>
</feature>
<reference evidence="2" key="1">
    <citation type="journal article" date="2012" name="Nature">
        <title>The tomato genome sequence provides insights into fleshy fruit evolution.</title>
        <authorList>
            <consortium name="Tomato Genome Consortium"/>
        </authorList>
    </citation>
    <scope>NUCLEOTIDE SEQUENCE [LARGE SCALE GENOMIC DNA]</scope>
    <source>
        <strain evidence="2">cv. Heinz 1706</strain>
    </source>
</reference>
<evidence type="ECO:0000256" key="1">
    <source>
        <dbReference type="SAM" id="SignalP"/>
    </source>
</evidence>
<dbReference type="Gramene" id="Solyc05g010513.1.1">
    <property type="protein sequence ID" value="Solyc05g010513.1.1"/>
    <property type="gene ID" value="Solyc05g010513.1"/>
</dbReference>
<keyword evidence="3" id="KW-1185">Reference proteome</keyword>
<feature type="chain" id="PRO_5018732666" evidence="1">
    <location>
        <begin position="32"/>
        <end position="71"/>
    </location>
</feature>
<dbReference type="EnsemblPlants" id="Solyc05g010513.1.1">
    <property type="protein sequence ID" value="Solyc05g010513.1.1"/>
    <property type="gene ID" value="Solyc05g010513.1"/>
</dbReference>
<accession>A0A3Q7GF65</accession>
<reference evidence="2" key="2">
    <citation type="submission" date="2019-01" db="UniProtKB">
        <authorList>
            <consortium name="EnsemblPlants"/>
        </authorList>
    </citation>
    <scope>IDENTIFICATION</scope>
    <source>
        <strain evidence="2">cv. Heinz 1706</strain>
    </source>
</reference>
<sequence>MAKASTILLYLAILLIFSSDVILMGKACTLASECPTRCRVGIPQCVDGVCICCVGPTCQGDQENINLGQIL</sequence>
<name>A0A3Q7GF65_SOLLC</name>
<dbReference type="Proteomes" id="UP000004994">
    <property type="component" value="Chromosome 5"/>
</dbReference>